<organism evidence="3 4">
    <name type="scientific">Kytococcus schroeteri</name>
    <dbReference type="NCBI Taxonomy" id="138300"/>
    <lineage>
        <taxon>Bacteria</taxon>
        <taxon>Bacillati</taxon>
        <taxon>Actinomycetota</taxon>
        <taxon>Actinomycetes</taxon>
        <taxon>Micrococcales</taxon>
        <taxon>Kytococcaceae</taxon>
        <taxon>Kytococcus</taxon>
    </lineage>
</organism>
<evidence type="ECO:0000259" key="2">
    <source>
        <dbReference type="Pfam" id="PF12804"/>
    </source>
</evidence>
<gene>
    <name evidence="3" type="ORF">CYJ76_01745</name>
</gene>
<dbReference type="AlphaFoldDB" id="A0A2I1PDH3"/>
<reference evidence="3 4" key="1">
    <citation type="submission" date="2017-12" db="EMBL/GenBank/DDBJ databases">
        <title>Phylogenetic diversity of female urinary microbiome.</title>
        <authorList>
            <person name="Thomas-White K."/>
            <person name="Wolfe A.J."/>
        </authorList>
    </citation>
    <scope>NUCLEOTIDE SEQUENCE [LARGE SCALE GENOMIC DNA]</scope>
    <source>
        <strain evidence="3 4">UMB1298</strain>
    </source>
</reference>
<proteinExistence type="predicted"/>
<dbReference type="GO" id="GO:0016779">
    <property type="term" value="F:nucleotidyltransferase activity"/>
    <property type="evidence" value="ECO:0007669"/>
    <property type="project" value="TreeGrafter"/>
</dbReference>
<dbReference type="Pfam" id="PF12804">
    <property type="entry name" value="NTP_transf_3"/>
    <property type="match status" value="1"/>
</dbReference>
<dbReference type="Proteomes" id="UP000234206">
    <property type="component" value="Unassembled WGS sequence"/>
</dbReference>
<sequence>MLAGGAGERLGGVSKADVDLAGERLLDRVLTATTGATRTVVVGDVDVPEGVLRTVEEPPRSGPAAGIVAGLHALAAAGDPAPWVLVLATDAPGLARVVPLLLQAAGVAEVLADVDGGGLGGADGFAPVDAGGHRQWLAALYRREALLRAAEALGDPTDRSVRQLVGELDLHPVDLPDERDVEDVDTWEDHARWTARLNPGGDA</sequence>
<protein>
    <submittedName>
        <fullName evidence="3">Molybdopterin-guanine dinucleotide biosynthesis protein A</fullName>
    </submittedName>
</protein>
<dbReference type="PANTHER" id="PTHR19136">
    <property type="entry name" value="MOLYBDENUM COFACTOR GUANYLYLTRANSFERASE"/>
    <property type="match status" value="1"/>
</dbReference>
<keyword evidence="4" id="KW-1185">Reference proteome</keyword>
<comment type="caution">
    <text evidence="3">The sequence shown here is derived from an EMBL/GenBank/DDBJ whole genome shotgun (WGS) entry which is preliminary data.</text>
</comment>
<dbReference type="SUPFAM" id="SSF53448">
    <property type="entry name" value="Nucleotide-diphospho-sugar transferases"/>
    <property type="match status" value="1"/>
</dbReference>
<dbReference type="InterPro" id="IPR029044">
    <property type="entry name" value="Nucleotide-diphossugar_trans"/>
</dbReference>
<feature type="domain" description="MobA-like NTP transferase" evidence="2">
    <location>
        <begin position="2"/>
        <end position="165"/>
    </location>
</feature>
<dbReference type="PANTHER" id="PTHR19136:SF81">
    <property type="entry name" value="MOLYBDENUM COFACTOR GUANYLYLTRANSFERASE"/>
    <property type="match status" value="1"/>
</dbReference>
<dbReference type="InterPro" id="IPR025877">
    <property type="entry name" value="MobA-like_NTP_Trfase"/>
</dbReference>
<evidence type="ECO:0000313" key="4">
    <source>
        <dbReference type="Proteomes" id="UP000234206"/>
    </source>
</evidence>
<dbReference type="EMBL" id="PKIZ01000002">
    <property type="protein sequence ID" value="PKZ42683.1"/>
    <property type="molecule type" value="Genomic_DNA"/>
</dbReference>
<keyword evidence="1" id="KW-0808">Transferase</keyword>
<evidence type="ECO:0000256" key="1">
    <source>
        <dbReference type="ARBA" id="ARBA00022679"/>
    </source>
</evidence>
<dbReference type="OrthoDB" id="4408226at2"/>
<dbReference type="Gene3D" id="3.90.550.10">
    <property type="entry name" value="Spore Coat Polysaccharide Biosynthesis Protein SpsA, Chain A"/>
    <property type="match status" value="1"/>
</dbReference>
<evidence type="ECO:0000313" key="3">
    <source>
        <dbReference type="EMBL" id="PKZ42683.1"/>
    </source>
</evidence>
<name>A0A2I1PDH3_9MICO</name>
<accession>A0A2I1PDH3</accession>